<dbReference type="GO" id="GO:0005634">
    <property type="term" value="C:nucleus"/>
    <property type="evidence" value="ECO:0007669"/>
    <property type="project" value="UniProtKB-SubCell"/>
</dbReference>
<comment type="function">
    <text evidence="5">Functions in brassinosteroid signaling. May function as transcriptional repressor.</text>
</comment>
<evidence type="ECO:0000259" key="7">
    <source>
        <dbReference type="Pfam" id="PF05687"/>
    </source>
</evidence>
<keyword evidence="3 5" id="KW-0238">DNA-binding</keyword>
<dbReference type="OrthoDB" id="667790at2759"/>
<dbReference type="KEGG" id="bvg:104882944"/>
<dbReference type="Proteomes" id="UP000035740">
    <property type="component" value="Unassembled WGS sequence"/>
</dbReference>
<keyword evidence="2 5" id="KW-0805">Transcription regulation</keyword>
<dbReference type="GO" id="GO:0009742">
    <property type="term" value="P:brassinosteroid mediated signaling pathway"/>
    <property type="evidence" value="ECO:0007669"/>
    <property type="project" value="UniProtKB-UniRule"/>
</dbReference>
<evidence type="ECO:0000256" key="1">
    <source>
        <dbReference type="ARBA" id="ARBA00005909"/>
    </source>
</evidence>
<evidence type="ECO:0000256" key="3">
    <source>
        <dbReference type="ARBA" id="ARBA00023125"/>
    </source>
</evidence>
<dbReference type="GO" id="GO:0006351">
    <property type="term" value="P:DNA-templated transcription"/>
    <property type="evidence" value="ECO:0007669"/>
    <property type="project" value="InterPro"/>
</dbReference>
<dbReference type="GO" id="GO:0003677">
    <property type="term" value="F:DNA binding"/>
    <property type="evidence" value="ECO:0007669"/>
    <property type="project" value="UniProtKB-UniRule"/>
</dbReference>
<feature type="domain" description="BES1/BZR1 plant transcription factor N-terminal" evidence="7">
    <location>
        <begin position="3"/>
        <end position="142"/>
    </location>
</feature>
<comment type="similarity">
    <text evidence="1 5">Belongs to the BZR/LAT61 family.</text>
</comment>
<feature type="region of interest" description="Disordered" evidence="6">
    <location>
        <begin position="1"/>
        <end position="20"/>
    </location>
</feature>
<dbReference type="Pfam" id="PF05687">
    <property type="entry name" value="BES1_N"/>
    <property type="match status" value="1"/>
</dbReference>
<dbReference type="eggNOG" id="ENOG502QQEG">
    <property type="taxonomic scope" value="Eukaryota"/>
</dbReference>
<evidence type="ECO:0000256" key="4">
    <source>
        <dbReference type="ARBA" id="ARBA00023163"/>
    </source>
</evidence>
<gene>
    <name evidence="8" type="ORF">BVRB_8g201060</name>
</gene>
<dbReference type="AlphaFoldDB" id="A0A0J8B9H3"/>
<evidence type="ECO:0000256" key="2">
    <source>
        <dbReference type="ARBA" id="ARBA00023015"/>
    </source>
</evidence>
<dbReference type="PANTHER" id="PTHR31506:SF2">
    <property type="entry name" value="BES1_BZR1 HOMOLOG PROTEIN 3"/>
    <property type="match status" value="1"/>
</dbReference>
<accession>A0A0J8B9H3</accession>
<reference evidence="8 9" key="1">
    <citation type="journal article" date="2014" name="Nature">
        <title>The genome of the recently domesticated crop plant sugar beet (Beta vulgaris).</title>
        <authorList>
            <person name="Dohm J.C."/>
            <person name="Minoche A.E."/>
            <person name="Holtgrawe D."/>
            <person name="Capella-Gutierrez S."/>
            <person name="Zakrzewski F."/>
            <person name="Tafer H."/>
            <person name="Rupp O."/>
            <person name="Sorensen T.R."/>
            <person name="Stracke R."/>
            <person name="Reinhardt R."/>
            <person name="Goesmann A."/>
            <person name="Kraft T."/>
            <person name="Schulz B."/>
            <person name="Stadler P.F."/>
            <person name="Schmidt T."/>
            <person name="Gabaldon T."/>
            <person name="Lehrach H."/>
            <person name="Weisshaar B."/>
            <person name="Himmelbauer H."/>
        </authorList>
    </citation>
    <scope>NUCLEOTIDE SEQUENCE [LARGE SCALE GENOMIC DNA]</scope>
    <source>
        <tissue evidence="8">Taproot</tissue>
    </source>
</reference>
<protein>
    <recommendedName>
        <fullName evidence="5">Protein BZR1 homolog</fullName>
    </recommendedName>
    <alternativeName>
        <fullName evidence="5">Protein BRASSINAZOLE-RESISTANT 1 homolog</fullName>
    </alternativeName>
</protein>
<name>A0A0J8B9H3_BETVV</name>
<comment type="subcellular location">
    <subcellularLocation>
        <location evidence="5">Nucleus</location>
    </subcellularLocation>
</comment>
<keyword evidence="5" id="KW-1070">Brassinosteroid signaling pathway</keyword>
<dbReference type="InterPro" id="IPR008540">
    <property type="entry name" value="BES1_N"/>
</dbReference>
<evidence type="ECO:0000313" key="8">
    <source>
        <dbReference type="EMBL" id="KMS96643.1"/>
    </source>
</evidence>
<dbReference type="Gramene" id="KMS96643">
    <property type="protein sequence ID" value="KMS96643"/>
    <property type="gene ID" value="BVRB_8g201060"/>
</dbReference>
<keyword evidence="4 5" id="KW-0804">Transcription</keyword>
<dbReference type="InterPro" id="IPR033264">
    <property type="entry name" value="BZR"/>
</dbReference>
<dbReference type="EMBL" id="KQ090365">
    <property type="protein sequence ID" value="KMS96643.1"/>
    <property type="molecule type" value="Genomic_DNA"/>
</dbReference>
<dbReference type="OMA" id="HSGDVPM"/>
<evidence type="ECO:0000313" key="9">
    <source>
        <dbReference type="Proteomes" id="UP000035740"/>
    </source>
</evidence>
<proteinExistence type="inferred from homology"/>
<evidence type="ECO:0000256" key="5">
    <source>
        <dbReference type="RuleBase" id="RU369040"/>
    </source>
</evidence>
<sequence>MTGTRMPTWRERENNKKRERRRRAIAAKIYTGLRMYGNYKLPKHCDNNEVLKALAREAGWVVEEDGTTYRQGCKPMEPIDIIGGSASVSPCSSYPVSPRAGASYNPSPASSSFPSPAHSYFAPSANGTTDPNSLIPWLKNLSSSGSSSASPKLPYIYMPGGSISAPVTPLLNSPTCRTPRNKNDWDDNNVAPPWANPMNYSLPSSTPQSPGRQTLPEPGWLANIQITQGAPASPTFSLVSTNPFASREEVMAGGGSRMWTPGQSGTCSPIIAAGPARTADVHMSDGIAAEFAFGNGMMGGLVKAWEGEIIHEECVPDDLELTLGSSRTR</sequence>
<dbReference type="GO" id="GO:0003700">
    <property type="term" value="F:DNA-binding transcription factor activity"/>
    <property type="evidence" value="ECO:0007669"/>
    <property type="project" value="UniProtKB-UniRule"/>
</dbReference>
<keyword evidence="9" id="KW-1185">Reference proteome</keyword>
<organism evidence="8 9">
    <name type="scientific">Beta vulgaris subsp. vulgaris</name>
    <name type="common">Beet</name>
    <dbReference type="NCBI Taxonomy" id="3555"/>
    <lineage>
        <taxon>Eukaryota</taxon>
        <taxon>Viridiplantae</taxon>
        <taxon>Streptophyta</taxon>
        <taxon>Embryophyta</taxon>
        <taxon>Tracheophyta</taxon>
        <taxon>Spermatophyta</taxon>
        <taxon>Magnoliopsida</taxon>
        <taxon>eudicotyledons</taxon>
        <taxon>Gunneridae</taxon>
        <taxon>Pentapetalae</taxon>
        <taxon>Caryophyllales</taxon>
        <taxon>Chenopodiaceae</taxon>
        <taxon>Betoideae</taxon>
        <taxon>Beta</taxon>
    </lineage>
</organism>
<dbReference type="PANTHER" id="PTHR31506">
    <property type="entry name" value="BES1/BZR1 HOMOLOG PROTEIN 3-RELATED"/>
    <property type="match status" value="1"/>
</dbReference>
<evidence type="ECO:0000256" key="6">
    <source>
        <dbReference type="SAM" id="MobiDB-lite"/>
    </source>
</evidence>